<comment type="caution">
    <text evidence="5">The sequence shown here is derived from an EMBL/GenBank/DDBJ whole genome shotgun (WGS) entry which is preliminary data.</text>
</comment>
<evidence type="ECO:0000256" key="3">
    <source>
        <dbReference type="PIRSR" id="PIRSR610905-1"/>
    </source>
</evidence>
<feature type="binding site" evidence="4">
    <location>
        <position position="190"/>
    </location>
    <ligand>
        <name>substrate</name>
    </ligand>
</feature>
<dbReference type="InterPro" id="IPR008928">
    <property type="entry name" value="6-hairpin_glycosidase_sf"/>
</dbReference>
<keyword evidence="1 5" id="KW-0378">Hydrolase</keyword>
<accession>A0A2N8L3V7</accession>
<comment type="similarity">
    <text evidence="2">Belongs to the glycosyl hydrolase 88 family.</text>
</comment>
<proteinExistence type="inferred from homology"/>
<dbReference type="GO" id="GO:0052757">
    <property type="term" value="F:chondroitin hydrolase activity"/>
    <property type="evidence" value="ECO:0007669"/>
    <property type="project" value="TreeGrafter"/>
</dbReference>
<dbReference type="OrthoDB" id="428577at2"/>
<feature type="binding site" evidence="4">
    <location>
        <position position="250"/>
    </location>
    <ligand>
        <name>substrate</name>
    </ligand>
</feature>
<dbReference type="Gene3D" id="1.50.10.10">
    <property type="match status" value="1"/>
</dbReference>
<dbReference type="AlphaFoldDB" id="A0A2N8L3V7"/>
<feature type="binding site" evidence="4">
    <location>
        <position position="262"/>
    </location>
    <ligand>
        <name>substrate</name>
    </ligand>
</feature>
<gene>
    <name evidence="5" type="ORF">C1O66_03170</name>
</gene>
<organism evidence="5 6">
    <name type="scientific">Kinneretia aquatilis</name>
    <dbReference type="NCBI Taxonomy" id="2070761"/>
    <lineage>
        <taxon>Bacteria</taxon>
        <taxon>Pseudomonadati</taxon>
        <taxon>Pseudomonadota</taxon>
        <taxon>Betaproteobacteria</taxon>
        <taxon>Burkholderiales</taxon>
        <taxon>Sphaerotilaceae</taxon>
        <taxon>Roseateles</taxon>
    </lineage>
</organism>
<feature type="active site" description="Nucleophile" evidence="3">
    <location>
        <position position="129"/>
    </location>
</feature>
<reference evidence="5 6" key="1">
    <citation type="submission" date="2018-01" db="EMBL/GenBank/DDBJ databases">
        <title>Draft genome sequence of Paucibacter aquatile CR182 isolated from freshwater of the Nakdong River.</title>
        <authorList>
            <person name="Choi A."/>
            <person name="Chung E.J."/>
        </authorList>
    </citation>
    <scope>NUCLEOTIDE SEQUENCE [LARGE SCALE GENOMIC DNA]</scope>
    <source>
        <strain evidence="5 6">CR182</strain>
    </source>
</reference>
<feature type="binding site" evidence="4">
    <location>
        <position position="248"/>
    </location>
    <ligand>
        <name>substrate</name>
    </ligand>
</feature>
<dbReference type="PANTHER" id="PTHR36845">
    <property type="entry name" value="HYDROLASE, PUTATIVE (AFU_ORTHOLOGUE AFUA_7G05090)-RELATED"/>
    <property type="match status" value="1"/>
</dbReference>
<dbReference type="InterPro" id="IPR052369">
    <property type="entry name" value="UG_Glycosaminoglycan_Hydrolase"/>
</dbReference>
<protein>
    <submittedName>
        <fullName evidence="5">Glucuronyl hydrolase</fullName>
    </submittedName>
</protein>
<evidence type="ECO:0000313" key="5">
    <source>
        <dbReference type="EMBL" id="PND40389.1"/>
    </source>
</evidence>
<evidence type="ECO:0000256" key="4">
    <source>
        <dbReference type="PIRSR" id="PIRSR610905-2"/>
    </source>
</evidence>
<dbReference type="SUPFAM" id="SSF48208">
    <property type="entry name" value="Six-hairpin glycosidases"/>
    <property type="match status" value="1"/>
</dbReference>
<dbReference type="Proteomes" id="UP000235916">
    <property type="component" value="Unassembled WGS sequence"/>
</dbReference>
<evidence type="ECO:0000256" key="2">
    <source>
        <dbReference type="ARBA" id="ARBA00038358"/>
    </source>
</evidence>
<sequence length="434" mass="46995">MPDRDMTTTVSLVEHPEAGAASAACTAQPSMVVRAEQAIAAACAQLGRCLQQLGPHFPGDTSRGNYFAPAVWPEEPDGVNSSWTAGFWTGLLWMAHELSGEARFGTAAAAQLDGYSRRLERRFVVDHHDLGFLFMPSCVAALRQGPQPLAHATALQAAALLMTRYLPRAGVVQAWGRLEDPAQRGRIIIDCLLNLPLLHWAAGQGGAAEMREAAISHAQRSREHLVRPDHSSFHTFHFDPETGAPLHGTTAQGASDQSCWARGQAWGLYGFSLNHRWVPEQGFLQTACQLADHFLALLPEHGIACWDMSFPPEAGEPWDSSASAIAACGLMDIAEQLPAAEAERAQRYRAAADRILDGLLRHCAGWDAPGNALLRHGVYSKPDGLGVDEASLWGDFFFLEALARRARGWTPFWHPPAALSSSPISTLTPTPTPV</sequence>
<name>A0A2N8L3V7_9BURK</name>
<feature type="binding site" evidence="4">
    <location>
        <position position="129"/>
    </location>
    <ligand>
        <name>substrate</name>
    </ligand>
</feature>
<dbReference type="GO" id="GO:0000272">
    <property type="term" value="P:polysaccharide catabolic process"/>
    <property type="evidence" value="ECO:0007669"/>
    <property type="project" value="TreeGrafter"/>
</dbReference>
<dbReference type="InterPro" id="IPR012341">
    <property type="entry name" value="6hp_glycosidase-like_sf"/>
</dbReference>
<feature type="binding site" evidence="4">
    <location>
        <position position="266"/>
    </location>
    <ligand>
        <name>substrate</name>
    </ligand>
</feature>
<feature type="active site" description="Proton donor" evidence="3">
    <location>
        <position position="190"/>
    </location>
</feature>
<dbReference type="Pfam" id="PF07470">
    <property type="entry name" value="Glyco_hydro_88"/>
    <property type="match status" value="1"/>
</dbReference>
<feature type="binding site" evidence="4">
    <location>
        <position position="380"/>
    </location>
    <ligand>
        <name>substrate</name>
    </ligand>
</feature>
<keyword evidence="6" id="KW-1185">Reference proteome</keyword>
<dbReference type="EMBL" id="POSP01000001">
    <property type="protein sequence ID" value="PND40389.1"/>
    <property type="molecule type" value="Genomic_DNA"/>
</dbReference>
<evidence type="ECO:0000313" key="6">
    <source>
        <dbReference type="Proteomes" id="UP000235916"/>
    </source>
</evidence>
<evidence type="ECO:0000256" key="1">
    <source>
        <dbReference type="ARBA" id="ARBA00022801"/>
    </source>
</evidence>
<dbReference type="InterPro" id="IPR010905">
    <property type="entry name" value="Glyco_hydro_88"/>
</dbReference>
<dbReference type="PANTHER" id="PTHR36845:SF1">
    <property type="entry name" value="HYDROLASE, PUTATIVE (AFU_ORTHOLOGUE AFUA_7G05090)-RELATED"/>
    <property type="match status" value="1"/>
</dbReference>